<proteinExistence type="predicted"/>
<organism evidence="1">
    <name type="scientific">Herbiconiux sp. A18JL235</name>
    <dbReference type="NCBI Taxonomy" id="3152363"/>
    <lineage>
        <taxon>Bacteria</taxon>
        <taxon>Bacillati</taxon>
        <taxon>Actinomycetota</taxon>
        <taxon>Actinomycetes</taxon>
        <taxon>Micrococcales</taxon>
        <taxon>Microbacteriaceae</taxon>
        <taxon>Herbiconiux</taxon>
    </lineage>
</organism>
<dbReference type="AlphaFoldDB" id="A0AB39BFB6"/>
<evidence type="ECO:0000313" key="1">
    <source>
        <dbReference type="EMBL" id="XDI05026.1"/>
    </source>
</evidence>
<sequence>MVIGNNPGVAVLMNVVPRALIPEPVIDGVLLRGAPQPVVLRAMWVGDGFPADVRRALDGLADRGDEAAAVAVTARRMSPGSIRLLDERGLSWADADGYANITIPPGVFISSHQPQQLPHRATTGIGWSLSTEAVAEFILSRQVQRRLKDPRGRIDRIARIADATNISQGQVAKILVAFDEEHYTTKSGAERGSSSVREFREQGRLLSDWAGHYARSARKEWRADLHMASRDPLDWMKLVRQSFRGLPWASSGWVGAELIAPFATSVPDMILYVPEGEFDKALERMTDAGATPVDRGGRVHLRSARDYVFGFTRGSEQDPIASPVRVYADLLHLGNRGAEAAEHVRQVAIGF</sequence>
<accession>A0AB39BFB6</accession>
<dbReference type="InterPro" id="IPR019238">
    <property type="entry name" value="AbiEi_2"/>
</dbReference>
<dbReference type="RefSeq" id="WP_368497405.1">
    <property type="nucleotide sequence ID" value="NZ_CP162511.1"/>
</dbReference>
<dbReference type="EMBL" id="CP162511">
    <property type="protein sequence ID" value="XDI05026.1"/>
    <property type="molecule type" value="Genomic_DNA"/>
</dbReference>
<dbReference type="Pfam" id="PF09952">
    <property type="entry name" value="AbiEi_2"/>
    <property type="match status" value="1"/>
</dbReference>
<reference evidence="1" key="1">
    <citation type="submission" date="2024-05" db="EMBL/GenBank/DDBJ databases">
        <title>Herbiconiux sp. A18JL235.</title>
        <authorList>
            <person name="Zhang G."/>
        </authorList>
    </citation>
    <scope>NUCLEOTIDE SEQUENCE</scope>
    <source>
        <strain evidence="1">A18JL235</strain>
    </source>
</reference>
<protein>
    <submittedName>
        <fullName evidence="1">Type IV toxin-antitoxin system AbiEi family antitoxin</fullName>
    </submittedName>
</protein>
<name>A0AB39BFB6_9MICO</name>
<gene>
    <name evidence="1" type="ORF">ABFY20_17105</name>
</gene>